<gene>
    <name evidence="8" type="ORF">FVE85_4133</name>
</gene>
<dbReference type="InterPro" id="IPR001204">
    <property type="entry name" value="Phos_transporter"/>
</dbReference>
<feature type="transmembrane region" description="Helical" evidence="7">
    <location>
        <begin position="281"/>
        <end position="299"/>
    </location>
</feature>
<feature type="transmembrane region" description="Helical" evidence="7">
    <location>
        <begin position="105"/>
        <end position="126"/>
    </location>
</feature>
<feature type="transmembrane region" description="Helical" evidence="7">
    <location>
        <begin position="311"/>
        <end position="334"/>
    </location>
</feature>
<keyword evidence="2 7" id="KW-0813">Transport</keyword>
<dbReference type="OMA" id="RANPHKA"/>
<dbReference type="GO" id="GO:0035435">
    <property type="term" value="P:phosphate ion transmembrane transport"/>
    <property type="evidence" value="ECO:0007669"/>
    <property type="project" value="TreeGrafter"/>
</dbReference>
<evidence type="ECO:0000256" key="7">
    <source>
        <dbReference type="RuleBase" id="RU363058"/>
    </source>
</evidence>
<evidence type="ECO:0000256" key="2">
    <source>
        <dbReference type="ARBA" id="ARBA00022448"/>
    </source>
</evidence>
<dbReference type="EMBL" id="VRMN01000005">
    <property type="protein sequence ID" value="KAA8494158.1"/>
    <property type="molecule type" value="Genomic_DNA"/>
</dbReference>
<evidence type="ECO:0000313" key="8">
    <source>
        <dbReference type="EMBL" id="KAA8494158.1"/>
    </source>
</evidence>
<accession>A0A5J4YS90</accession>
<proteinExistence type="inferred from homology"/>
<keyword evidence="6 7" id="KW-0472">Membrane</keyword>
<dbReference type="AlphaFoldDB" id="A0A5J4YS90"/>
<name>A0A5J4YS90_PORPP</name>
<feature type="transmembrane region" description="Helical" evidence="7">
    <location>
        <begin position="496"/>
        <end position="518"/>
    </location>
</feature>
<feature type="transmembrane region" description="Helical" evidence="7">
    <location>
        <begin position="246"/>
        <end position="269"/>
    </location>
</feature>
<reference evidence="9" key="1">
    <citation type="journal article" date="2019" name="Nat. Commun.">
        <title>Expansion of phycobilisome linker gene families in mesophilic red algae.</title>
        <authorList>
            <person name="Lee J."/>
            <person name="Kim D."/>
            <person name="Bhattacharya D."/>
            <person name="Yoon H.S."/>
        </authorList>
    </citation>
    <scope>NUCLEOTIDE SEQUENCE [LARGE SCALE GENOMIC DNA]</scope>
    <source>
        <strain evidence="9">CCMP 1328</strain>
    </source>
</reference>
<evidence type="ECO:0000256" key="6">
    <source>
        <dbReference type="ARBA" id="ARBA00023136"/>
    </source>
</evidence>
<evidence type="ECO:0000313" key="9">
    <source>
        <dbReference type="Proteomes" id="UP000324585"/>
    </source>
</evidence>
<feature type="transmembrane region" description="Helical" evidence="7">
    <location>
        <begin position="187"/>
        <end position="211"/>
    </location>
</feature>
<keyword evidence="3 7" id="KW-0592">Phosphate transport</keyword>
<evidence type="ECO:0000256" key="4">
    <source>
        <dbReference type="ARBA" id="ARBA00022692"/>
    </source>
</evidence>
<dbReference type="GO" id="GO:0016020">
    <property type="term" value="C:membrane"/>
    <property type="evidence" value="ECO:0007669"/>
    <property type="project" value="UniProtKB-SubCell"/>
</dbReference>
<evidence type="ECO:0000256" key="3">
    <source>
        <dbReference type="ARBA" id="ARBA00022592"/>
    </source>
</evidence>
<keyword evidence="9" id="KW-1185">Reference proteome</keyword>
<evidence type="ECO:0000256" key="5">
    <source>
        <dbReference type="ARBA" id="ARBA00022989"/>
    </source>
</evidence>
<feature type="transmembrane region" description="Helical" evidence="7">
    <location>
        <begin position="218"/>
        <end position="234"/>
    </location>
</feature>
<keyword evidence="4 7" id="KW-0812">Transmembrane</keyword>
<dbReference type="GO" id="GO:0005315">
    <property type="term" value="F:phosphate transmembrane transporter activity"/>
    <property type="evidence" value="ECO:0007669"/>
    <property type="project" value="InterPro"/>
</dbReference>
<protein>
    <recommendedName>
        <fullName evidence="7">Phosphate transporter</fullName>
    </recommendedName>
</protein>
<comment type="subcellular location">
    <subcellularLocation>
        <location evidence="1 7">Membrane</location>
        <topology evidence="1 7">Multi-pass membrane protein</topology>
    </subcellularLocation>
</comment>
<evidence type="ECO:0000256" key="1">
    <source>
        <dbReference type="ARBA" id="ARBA00004141"/>
    </source>
</evidence>
<keyword evidence="5 7" id="KW-1133">Transmembrane helix</keyword>
<dbReference type="Pfam" id="PF01384">
    <property type="entry name" value="PHO4"/>
    <property type="match status" value="1"/>
</dbReference>
<organism evidence="8 9">
    <name type="scientific">Porphyridium purpureum</name>
    <name type="common">Red alga</name>
    <name type="synonym">Porphyridium cruentum</name>
    <dbReference type="NCBI Taxonomy" id="35688"/>
    <lineage>
        <taxon>Eukaryota</taxon>
        <taxon>Rhodophyta</taxon>
        <taxon>Bangiophyceae</taxon>
        <taxon>Porphyridiales</taxon>
        <taxon>Porphyridiaceae</taxon>
        <taxon>Porphyridium</taxon>
    </lineage>
</organism>
<feature type="transmembrane region" description="Helical" evidence="7">
    <location>
        <begin position="147"/>
        <end position="167"/>
    </location>
</feature>
<comment type="function">
    <text evidence="7">Sodium-phosphate symporter.</text>
</comment>
<dbReference type="Proteomes" id="UP000324585">
    <property type="component" value="Unassembled WGS sequence"/>
</dbReference>
<comment type="caution">
    <text evidence="8">The sequence shown here is derived from an EMBL/GenBank/DDBJ whole genome shotgun (WGS) entry which is preliminary data.</text>
</comment>
<dbReference type="OrthoDB" id="3492at2759"/>
<dbReference type="PANTHER" id="PTHR11101">
    <property type="entry name" value="PHOSPHATE TRANSPORTER"/>
    <property type="match status" value="1"/>
</dbReference>
<dbReference type="PANTHER" id="PTHR11101:SF80">
    <property type="entry name" value="PHOSPHATE TRANSPORTER"/>
    <property type="match status" value="1"/>
</dbReference>
<comment type="similarity">
    <text evidence="7">Belongs to the inorganic phosphate transporter (PiT) (TC 2.A.20) family.</text>
</comment>
<sequence>MYGDMQGIRAKSTMLAFAAGAASPSVADDRRPVLQRVKSRMSMCVRSAPPYGRRAILGNAASARASSFLGVHAASTRSLLNRTVPRRSVSRAVGATAPLNMAVPLATALLIAGAVLAVLLSAALGANDVANSLGTAVGTGAISLQQALIIGAVMEFSGAVLFGSTVTKTISSGVVSIPPSAMAQSPTIMLGMCAVLVGTTGWMALATVYGLPVSSTHAVVGSLVGLGLVSGWGINMKGLYNIGLSWVLSPLIGGIVSTILYAIVRKFIVQAKQPAKATRRLLPVLSAATMFTLSMFLFSKGQISLVITRDRAILIAAAVAMAAGGIAGAAATAIRSRGTLKERIVTEEMTEQQEVESIFKVLQVVTACLLSFSHGSNDVSNAIGPFAAMNAAYRGTLSPGVAVVTPPWVLVLGGFGISFGLATWGKPVMETVGKKITKLVPTKGFSVELGTAITVLIASELGLPVSTTHTLIGCIVAVGLATGDTSSINGKVLGKIAFSWGVTLPFAAIVTIVCFLLTKKLVL</sequence>